<feature type="domain" description="tRNA uridine 5-carboxymethylaminomethyl modification enzyme C-terminal subdomain" evidence="13">
    <location>
        <begin position="546"/>
        <end position="617"/>
    </location>
</feature>
<evidence type="ECO:0000256" key="4">
    <source>
        <dbReference type="ARBA" id="ARBA00020461"/>
    </source>
</evidence>
<evidence type="ECO:0000313" key="15">
    <source>
        <dbReference type="Proteomes" id="UP000005273"/>
    </source>
</evidence>
<feature type="binding site" evidence="12">
    <location>
        <begin position="15"/>
        <end position="20"/>
    </location>
    <ligand>
        <name>FAD</name>
        <dbReference type="ChEBI" id="CHEBI:57692"/>
    </ligand>
</feature>
<dbReference type="FunFam" id="1.10.150.570:FF:000001">
    <property type="entry name" value="tRNA uridine 5-carboxymethylaminomethyl modification enzyme MnmG"/>
    <property type="match status" value="1"/>
</dbReference>
<evidence type="ECO:0000259" key="13">
    <source>
        <dbReference type="SMART" id="SM01228"/>
    </source>
</evidence>
<dbReference type="Pfam" id="PF13932">
    <property type="entry name" value="SAM_GIDA_C"/>
    <property type="match status" value="1"/>
</dbReference>
<dbReference type="PANTHER" id="PTHR11806:SF0">
    <property type="entry name" value="PROTEIN MTO1 HOMOLOG, MITOCHONDRIAL"/>
    <property type="match status" value="1"/>
</dbReference>
<keyword evidence="15" id="KW-1185">Reference proteome</keyword>
<feature type="binding site" evidence="12">
    <location>
        <position position="182"/>
    </location>
    <ligand>
        <name>FAD</name>
        <dbReference type="ChEBI" id="CHEBI:57692"/>
    </ligand>
</feature>
<keyword evidence="7 12" id="KW-0819">tRNA processing</keyword>
<evidence type="ECO:0000256" key="9">
    <source>
        <dbReference type="ARBA" id="ARBA00023027"/>
    </source>
</evidence>
<dbReference type="RefSeq" id="WP_009202048.1">
    <property type="nucleotide sequence ID" value="NZ_ACJX03000001.1"/>
</dbReference>
<dbReference type="InterPro" id="IPR036188">
    <property type="entry name" value="FAD/NAD-bd_sf"/>
</dbReference>
<comment type="cofactor">
    <cofactor evidence="1 12">
        <name>FAD</name>
        <dbReference type="ChEBI" id="CHEBI:57692"/>
    </cofactor>
</comment>
<comment type="subunit">
    <text evidence="10 12">Homodimer. Heterotetramer of two MnmE and two MnmG subunits.</text>
</comment>
<evidence type="ECO:0000256" key="10">
    <source>
        <dbReference type="ARBA" id="ARBA00025948"/>
    </source>
</evidence>
<gene>
    <name evidence="12" type="primary">mnmG</name>
    <name evidence="12" type="synonym">gidA</name>
    <name evidence="14" type="ORF">HMPREF1705_04587</name>
</gene>
<reference evidence="15" key="1">
    <citation type="submission" date="2012-09" db="EMBL/GenBank/DDBJ databases">
        <authorList>
            <person name="Weinstock G."/>
            <person name="Sodergren E."/>
            <person name="Clifton S."/>
            <person name="Fulton L."/>
            <person name="Fulton B."/>
            <person name="Courtney L."/>
            <person name="Fronick C."/>
            <person name="Harrison M."/>
            <person name="Strong C."/>
            <person name="Farmer C."/>
            <person name="Delehaunty K."/>
            <person name="Markovic C."/>
            <person name="Hall O."/>
            <person name="Minx P."/>
            <person name="Tomlinson C."/>
            <person name="Mitreva M."/>
            <person name="Nelson J."/>
            <person name="Hou S."/>
            <person name="Wollam A."/>
            <person name="Pepin K.H."/>
            <person name="Johnson M."/>
            <person name="Bhonagiri V."/>
            <person name="Nash W.E."/>
            <person name="Suruliraj S."/>
            <person name="Warren W."/>
            <person name="Chinwalla A."/>
            <person name="Mardis E.R."/>
            <person name="Wilson R.K."/>
        </authorList>
    </citation>
    <scope>NUCLEOTIDE SEQUENCE [LARGE SCALE GENOMIC DNA]</scope>
    <source>
        <strain evidence="15">OS1</strain>
    </source>
</reference>
<name>A0A0T5XAU7_9BACT</name>
<dbReference type="Gene3D" id="1.10.10.1800">
    <property type="entry name" value="tRNA uridine 5-carboxymethylaminomethyl modification enzyme MnmG/GidA"/>
    <property type="match status" value="1"/>
</dbReference>
<protein>
    <recommendedName>
        <fullName evidence="4 12">tRNA uridine 5-carboxymethylaminomethyl modification enzyme MnmG</fullName>
    </recommendedName>
    <alternativeName>
        <fullName evidence="11 12">Glucose-inhibited division protein A</fullName>
    </alternativeName>
</protein>
<sequence>MIYKDERNFDVIVVGAGHAGCEAALVSARMGARTLLLNLYLDNIALMPCNPSIGGPAKGHITREIDALGGEQAKAADASTIHIRWLNTSKGPAVRALRVQCDLSDYHKYMRNTLETTINLYVHQALVTDLWVEKGRVRGVKTWLGEEYYSPCVIITTGPYTNGRVFIGSHSFPSGPLGQMASLELSNSLKRIGFITGRLRTDTTPRLHADTINFTSLTKQDSADEPLCFSHWGIPRIYSGYSCYLTRSTAKTHEIIKSSLTRSPMAKGEINSPGPRYCPSIEDKVMRFPEKESHPIFLEPTCRHSKEIYMQNFSTSLPYDVQVEMVRSVPGCERAHILRPGYAIEYDYFPPTQLYPWLETKLVEGLFFAGQINGTSGYEEAAAQGLMAGINAVLKLRKEDPIVLGRDEAYIGVLIDDLVTKGTEEPYRMLTSRCEYRLLMRHDNADKRLAPIGRRLGLIDDEKWSLLLKKWKSMDEEIDRLKGTKIYPSYGVNTLLSSLNQPKLEETVSAYDLLKRPGIDYDILYKIAPLEESLNEEIKSRIEIEVKYSGYIERQTSLASKLQRIEQLRIPLDLNYDEIKGLSSEGREKLKKILPGTLGQAGRISGVTPSDLQILWMYLEMRSKNKAS</sequence>
<dbReference type="FunFam" id="1.10.10.1800:FF:000001">
    <property type="entry name" value="tRNA uridine 5-carboxymethylaminomethyl modification enzyme MnmG"/>
    <property type="match status" value="1"/>
</dbReference>
<dbReference type="InterPro" id="IPR044920">
    <property type="entry name" value="MnmG_C_subdom_sf"/>
</dbReference>
<evidence type="ECO:0000256" key="8">
    <source>
        <dbReference type="ARBA" id="ARBA00022827"/>
    </source>
</evidence>
<dbReference type="STRING" id="592015.HMPREF1705_04587"/>
<comment type="subcellular location">
    <subcellularLocation>
        <location evidence="12">Cytoplasm</location>
    </subcellularLocation>
</comment>
<dbReference type="OrthoDB" id="9815560at2"/>
<dbReference type="PRINTS" id="PR00411">
    <property type="entry name" value="PNDRDTASEI"/>
</dbReference>
<dbReference type="eggNOG" id="COG0445">
    <property type="taxonomic scope" value="Bacteria"/>
</dbReference>
<dbReference type="GO" id="GO:0002098">
    <property type="term" value="P:tRNA wobble uridine modification"/>
    <property type="evidence" value="ECO:0007669"/>
    <property type="project" value="InterPro"/>
</dbReference>
<evidence type="ECO:0000256" key="3">
    <source>
        <dbReference type="ARBA" id="ARBA00007653"/>
    </source>
</evidence>
<evidence type="ECO:0000256" key="12">
    <source>
        <dbReference type="HAMAP-Rule" id="MF_00129"/>
    </source>
</evidence>
<feature type="binding site" evidence="12">
    <location>
        <begin position="274"/>
        <end position="288"/>
    </location>
    <ligand>
        <name>NAD(+)</name>
        <dbReference type="ChEBI" id="CHEBI:57540"/>
    </ligand>
</feature>
<evidence type="ECO:0000313" key="14">
    <source>
        <dbReference type="EMBL" id="KRT35316.1"/>
    </source>
</evidence>
<dbReference type="Gene3D" id="3.50.50.60">
    <property type="entry name" value="FAD/NAD(P)-binding domain"/>
    <property type="match status" value="2"/>
</dbReference>
<evidence type="ECO:0000256" key="6">
    <source>
        <dbReference type="ARBA" id="ARBA00022630"/>
    </source>
</evidence>
<comment type="similarity">
    <text evidence="3 12">Belongs to the MnmG family.</text>
</comment>
<dbReference type="SMART" id="SM01228">
    <property type="entry name" value="GIDA_assoc_3"/>
    <property type="match status" value="1"/>
</dbReference>
<dbReference type="InterPro" id="IPR004416">
    <property type="entry name" value="MnmG"/>
</dbReference>
<dbReference type="SUPFAM" id="SSF51905">
    <property type="entry name" value="FAD/NAD(P)-binding domain"/>
    <property type="match status" value="1"/>
</dbReference>
<proteinExistence type="inferred from homology"/>
<dbReference type="HAMAP" id="MF_00129">
    <property type="entry name" value="MnmG_GidA"/>
    <property type="match status" value="1"/>
</dbReference>
<dbReference type="GO" id="GO:0030488">
    <property type="term" value="P:tRNA methylation"/>
    <property type="evidence" value="ECO:0007669"/>
    <property type="project" value="TreeGrafter"/>
</dbReference>
<dbReference type="InterPro" id="IPR026904">
    <property type="entry name" value="MnmG_C"/>
</dbReference>
<dbReference type="PROSITE" id="PS01281">
    <property type="entry name" value="GIDA_2"/>
    <property type="match status" value="1"/>
</dbReference>
<dbReference type="Gene3D" id="1.10.150.570">
    <property type="entry name" value="GidA associated domain, C-terminal subdomain"/>
    <property type="match status" value="1"/>
</dbReference>
<comment type="caution">
    <text evidence="14">The sequence shown here is derived from an EMBL/GenBank/DDBJ whole genome shotgun (WGS) entry which is preliminary data.</text>
</comment>
<keyword evidence="5 12" id="KW-0963">Cytoplasm</keyword>
<keyword evidence="9 12" id="KW-0520">NAD</keyword>
<evidence type="ECO:0000256" key="11">
    <source>
        <dbReference type="ARBA" id="ARBA00031800"/>
    </source>
</evidence>
<dbReference type="PROSITE" id="PS01280">
    <property type="entry name" value="GIDA_1"/>
    <property type="match status" value="1"/>
</dbReference>
<comment type="function">
    <text evidence="2 12">NAD-binding protein involved in the addition of a carboxymethylaminomethyl (cmnm) group at the wobble position (U34) of certain tRNAs, forming tRNA-cmnm(5)s(2)U34.</text>
</comment>
<dbReference type="FunFam" id="3.50.50.60:FF:000002">
    <property type="entry name" value="tRNA uridine 5-carboxymethylaminomethyl modification enzyme MnmG"/>
    <property type="match status" value="1"/>
</dbReference>
<dbReference type="GO" id="GO:0005829">
    <property type="term" value="C:cytosol"/>
    <property type="evidence" value="ECO:0007669"/>
    <property type="project" value="TreeGrafter"/>
</dbReference>
<organism evidence="14 15">
    <name type="scientific">Acetomicrobium hydrogeniformans ATCC BAA-1850</name>
    <dbReference type="NCBI Taxonomy" id="592015"/>
    <lineage>
        <taxon>Bacteria</taxon>
        <taxon>Thermotogati</taxon>
        <taxon>Synergistota</taxon>
        <taxon>Synergistia</taxon>
        <taxon>Synergistales</taxon>
        <taxon>Acetomicrobiaceae</taxon>
        <taxon>Acetomicrobium</taxon>
    </lineage>
</organism>
<dbReference type="InterPro" id="IPR002218">
    <property type="entry name" value="MnmG-rel"/>
</dbReference>
<evidence type="ECO:0000256" key="7">
    <source>
        <dbReference type="ARBA" id="ARBA00022694"/>
    </source>
</evidence>
<dbReference type="Proteomes" id="UP000005273">
    <property type="component" value="Unassembled WGS sequence"/>
</dbReference>
<dbReference type="InterPro" id="IPR047001">
    <property type="entry name" value="MnmG_C_subdom"/>
</dbReference>
<dbReference type="InterPro" id="IPR040131">
    <property type="entry name" value="MnmG_N"/>
</dbReference>
<accession>A0A0T5XAU7</accession>
<evidence type="ECO:0000256" key="2">
    <source>
        <dbReference type="ARBA" id="ARBA00003717"/>
    </source>
</evidence>
<evidence type="ECO:0000256" key="1">
    <source>
        <dbReference type="ARBA" id="ARBA00001974"/>
    </source>
</evidence>
<dbReference type="AlphaFoldDB" id="A0A0T5XAU7"/>
<dbReference type="Pfam" id="PF01134">
    <property type="entry name" value="GIDA"/>
    <property type="match status" value="1"/>
</dbReference>
<dbReference type="PANTHER" id="PTHR11806">
    <property type="entry name" value="GLUCOSE INHIBITED DIVISION PROTEIN A"/>
    <property type="match status" value="1"/>
</dbReference>
<dbReference type="InterPro" id="IPR020595">
    <property type="entry name" value="MnmG-rel_CS"/>
</dbReference>
<keyword evidence="6 12" id="KW-0285">Flavoprotein</keyword>
<evidence type="ECO:0000256" key="5">
    <source>
        <dbReference type="ARBA" id="ARBA00022490"/>
    </source>
</evidence>
<feature type="binding site" evidence="12">
    <location>
        <position position="371"/>
    </location>
    <ligand>
        <name>FAD</name>
        <dbReference type="ChEBI" id="CHEBI:57692"/>
    </ligand>
</feature>
<dbReference type="EMBL" id="ACJX03000001">
    <property type="protein sequence ID" value="KRT35316.1"/>
    <property type="molecule type" value="Genomic_DNA"/>
</dbReference>
<dbReference type="Pfam" id="PF21680">
    <property type="entry name" value="GIDA_C_1st"/>
    <property type="match status" value="1"/>
</dbReference>
<feature type="binding site" evidence="12">
    <location>
        <position position="127"/>
    </location>
    <ligand>
        <name>FAD</name>
        <dbReference type="ChEBI" id="CHEBI:57692"/>
    </ligand>
</feature>
<dbReference type="NCBIfam" id="TIGR00136">
    <property type="entry name" value="mnmG_gidA"/>
    <property type="match status" value="1"/>
</dbReference>
<dbReference type="GO" id="GO:0050660">
    <property type="term" value="F:flavin adenine dinucleotide binding"/>
    <property type="evidence" value="ECO:0007669"/>
    <property type="project" value="UniProtKB-UniRule"/>
</dbReference>
<keyword evidence="8 12" id="KW-0274">FAD</keyword>
<dbReference type="InterPro" id="IPR049312">
    <property type="entry name" value="GIDA_C_N"/>
</dbReference>